<evidence type="ECO:0000256" key="2">
    <source>
        <dbReference type="ARBA" id="ARBA00023125"/>
    </source>
</evidence>
<keyword evidence="1" id="KW-0805">Transcription regulation</keyword>
<dbReference type="PANTHER" id="PTHR30055">
    <property type="entry name" value="HTH-TYPE TRANSCRIPTIONAL REGULATOR RUTR"/>
    <property type="match status" value="1"/>
</dbReference>
<dbReference type="PRINTS" id="PR00455">
    <property type="entry name" value="HTHTETR"/>
</dbReference>
<keyword evidence="3" id="KW-0804">Transcription</keyword>
<proteinExistence type="predicted"/>
<evidence type="ECO:0000313" key="7">
    <source>
        <dbReference type="Proteomes" id="UP001501599"/>
    </source>
</evidence>
<dbReference type="InterPro" id="IPR050109">
    <property type="entry name" value="HTH-type_TetR-like_transc_reg"/>
</dbReference>
<comment type="caution">
    <text evidence="6">The sequence shown here is derived from an EMBL/GenBank/DDBJ whole genome shotgun (WGS) entry which is preliminary data.</text>
</comment>
<feature type="DNA-binding region" description="H-T-H motif" evidence="4">
    <location>
        <begin position="62"/>
        <end position="81"/>
    </location>
</feature>
<reference evidence="6 7" key="1">
    <citation type="journal article" date="2019" name="Int. J. Syst. Evol. Microbiol.">
        <title>The Global Catalogue of Microorganisms (GCM) 10K type strain sequencing project: providing services to taxonomists for standard genome sequencing and annotation.</title>
        <authorList>
            <consortium name="The Broad Institute Genomics Platform"/>
            <consortium name="The Broad Institute Genome Sequencing Center for Infectious Disease"/>
            <person name="Wu L."/>
            <person name="Ma J."/>
        </authorList>
    </citation>
    <scope>NUCLEOTIDE SEQUENCE [LARGE SCALE GENOMIC DNA]</scope>
    <source>
        <strain evidence="6 7">JCM 16026</strain>
    </source>
</reference>
<dbReference type="SUPFAM" id="SSF46689">
    <property type="entry name" value="Homeodomain-like"/>
    <property type="match status" value="1"/>
</dbReference>
<evidence type="ECO:0000256" key="4">
    <source>
        <dbReference type="PROSITE-ProRule" id="PRU00335"/>
    </source>
</evidence>
<evidence type="ECO:0000256" key="1">
    <source>
        <dbReference type="ARBA" id="ARBA00023015"/>
    </source>
</evidence>
<dbReference type="Gene3D" id="1.10.357.10">
    <property type="entry name" value="Tetracycline Repressor, domain 2"/>
    <property type="match status" value="1"/>
</dbReference>
<sequence>MATCSIRTSIRILLATGRCYYELTSQYKYSTEARMARPNRSREKVLDAAAALAAERGVSATTVDDIAERAGVAKGSVYYSFAGKDAVFEAVLAEAVVRTSTRLGDALAGAPSGSAMRAVVTAFLAGVEERPAVAKVVAGELFRTDRPWQESLAGYRAALFSLVADAMAADGGTRPSTLRASAVVGAMVMVAFERTVFEPDATVAEAIEAVLASAR</sequence>
<dbReference type="Proteomes" id="UP001501599">
    <property type="component" value="Unassembled WGS sequence"/>
</dbReference>
<protein>
    <submittedName>
        <fullName evidence="6">TetR/AcrR family transcriptional regulator</fullName>
    </submittedName>
</protein>
<dbReference type="Pfam" id="PF00440">
    <property type="entry name" value="TetR_N"/>
    <property type="match status" value="1"/>
</dbReference>
<accession>A0ABN3AKG7</accession>
<dbReference type="PROSITE" id="PS50977">
    <property type="entry name" value="HTH_TETR_2"/>
    <property type="match status" value="1"/>
</dbReference>
<feature type="domain" description="HTH tetR-type" evidence="5">
    <location>
        <begin position="39"/>
        <end position="99"/>
    </location>
</feature>
<dbReference type="InterPro" id="IPR001647">
    <property type="entry name" value="HTH_TetR"/>
</dbReference>
<evidence type="ECO:0000256" key="3">
    <source>
        <dbReference type="ARBA" id="ARBA00023163"/>
    </source>
</evidence>
<keyword evidence="7" id="KW-1185">Reference proteome</keyword>
<dbReference type="EMBL" id="BAAAQT010000001">
    <property type="protein sequence ID" value="GAA2170905.1"/>
    <property type="molecule type" value="Genomic_DNA"/>
</dbReference>
<keyword evidence="2 4" id="KW-0238">DNA-binding</keyword>
<evidence type="ECO:0000259" key="5">
    <source>
        <dbReference type="PROSITE" id="PS50977"/>
    </source>
</evidence>
<evidence type="ECO:0000313" key="6">
    <source>
        <dbReference type="EMBL" id="GAA2170905.1"/>
    </source>
</evidence>
<organism evidence="6 7">
    <name type="scientific">Agrococcus versicolor</name>
    <dbReference type="NCBI Taxonomy" id="501482"/>
    <lineage>
        <taxon>Bacteria</taxon>
        <taxon>Bacillati</taxon>
        <taxon>Actinomycetota</taxon>
        <taxon>Actinomycetes</taxon>
        <taxon>Micrococcales</taxon>
        <taxon>Microbacteriaceae</taxon>
        <taxon>Agrococcus</taxon>
    </lineage>
</organism>
<name>A0ABN3AKG7_9MICO</name>
<dbReference type="InterPro" id="IPR009057">
    <property type="entry name" value="Homeodomain-like_sf"/>
</dbReference>
<dbReference type="PANTHER" id="PTHR30055:SF238">
    <property type="entry name" value="MYCOFACTOCIN BIOSYNTHESIS TRANSCRIPTIONAL REGULATOR MFTR-RELATED"/>
    <property type="match status" value="1"/>
</dbReference>
<gene>
    <name evidence="6" type="ORF">GCM10009846_02880</name>
</gene>